<sequence>MSKLICPALIVAACVLSFAVNAAERKSASVPGVVVSSDIFKPLPQPCPVGKTEQVIYDKSGQPVARICV</sequence>
<organism evidence="2 3">
    <name type="scientific">Lysobacter gummosus</name>
    <dbReference type="NCBI Taxonomy" id="262324"/>
    <lineage>
        <taxon>Bacteria</taxon>
        <taxon>Pseudomonadati</taxon>
        <taxon>Pseudomonadota</taxon>
        <taxon>Gammaproteobacteria</taxon>
        <taxon>Lysobacterales</taxon>
        <taxon>Lysobacteraceae</taxon>
        <taxon>Lysobacter</taxon>
    </lineage>
</organism>
<proteinExistence type="predicted"/>
<evidence type="ECO:0008006" key="4">
    <source>
        <dbReference type="Google" id="ProtNLM"/>
    </source>
</evidence>
<feature type="chain" id="PRO_5047193523" description="Secreted protein" evidence="1">
    <location>
        <begin position="23"/>
        <end position="69"/>
    </location>
</feature>
<evidence type="ECO:0000256" key="1">
    <source>
        <dbReference type="SAM" id="SignalP"/>
    </source>
</evidence>
<dbReference type="EMBL" id="CP093547">
    <property type="protein sequence ID" value="UNP27927.1"/>
    <property type="molecule type" value="Genomic_DNA"/>
</dbReference>
<protein>
    <recommendedName>
        <fullName evidence="4">Secreted protein</fullName>
    </recommendedName>
</protein>
<keyword evidence="1" id="KW-0732">Signal</keyword>
<evidence type="ECO:0000313" key="2">
    <source>
        <dbReference type="EMBL" id="UNP27927.1"/>
    </source>
</evidence>
<evidence type="ECO:0000313" key="3">
    <source>
        <dbReference type="Proteomes" id="UP000829194"/>
    </source>
</evidence>
<feature type="signal peptide" evidence="1">
    <location>
        <begin position="1"/>
        <end position="22"/>
    </location>
</feature>
<accession>A0ABY3XB07</accession>
<dbReference type="RefSeq" id="WP_057943595.1">
    <property type="nucleotide sequence ID" value="NZ_CP011131.1"/>
</dbReference>
<keyword evidence="3" id="KW-1185">Reference proteome</keyword>
<name>A0ABY3XB07_9GAMM</name>
<gene>
    <name evidence="2" type="ORF">MOV92_15640</name>
</gene>
<dbReference type="Proteomes" id="UP000829194">
    <property type="component" value="Chromosome"/>
</dbReference>
<reference evidence="2 3" key="1">
    <citation type="submission" date="2022-03" db="EMBL/GenBank/DDBJ databases">
        <title>Complete genome sequence of Lysobacter capsici VKM B-2533 and Lysobacter gummosus 10.1.1, promising sources of lytic agents.</title>
        <authorList>
            <person name="Tarlachkov S.V."/>
            <person name="Kudryakova I.V."/>
            <person name="Afoshin A.S."/>
            <person name="Leontyevskaya E.A."/>
            <person name="Leontyevskaya N.V."/>
        </authorList>
    </citation>
    <scope>NUCLEOTIDE SEQUENCE [LARGE SCALE GENOMIC DNA]</scope>
    <source>
        <strain evidence="2 3">10.1.1</strain>
    </source>
</reference>